<dbReference type="Pfam" id="PF00001">
    <property type="entry name" value="7tm_1"/>
    <property type="match status" value="1"/>
</dbReference>
<accession>A0A2G8LI43</accession>
<evidence type="ECO:0000313" key="12">
    <source>
        <dbReference type="Proteomes" id="UP000230750"/>
    </source>
</evidence>
<dbReference type="InterPro" id="IPR000276">
    <property type="entry name" value="GPCR_Rhodpsn"/>
</dbReference>
<feature type="transmembrane region" description="Helical" evidence="9">
    <location>
        <begin position="109"/>
        <end position="134"/>
    </location>
</feature>
<organism evidence="11 12">
    <name type="scientific">Stichopus japonicus</name>
    <name type="common">Sea cucumber</name>
    <dbReference type="NCBI Taxonomy" id="307972"/>
    <lineage>
        <taxon>Eukaryota</taxon>
        <taxon>Metazoa</taxon>
        <taxon>Echinodermata</taxon>
        <taxon>Eleutherozoa</taxon>
        <taxon>Echinozoa</taxon>
        <taxon>Holothuroidea</taxon>
        <taxon>Aspidochirotacea</taxon>
        <taxon>Aspidochirotida</taxon>
        <taxon>Stichopodidae</taxon>
        <taxon>Apostichopus</taxon>
    </lineage>
</organism>
<dbReference type="GO" id="GO:0004930">
    <property type="term" value="F:G protein-coupled receptor activity"/>
    <property type="evidence" value="ECO:0007669"/>
    <property type="project" value="UniProtKB-KW"/>
</dbReference>
<feature type="domain" description="G-protein coupled receptors family 1 profile" evidence="10">
    <location>
        <begin position="52"/>
        <end position="166"/>
    </location>
</feature>
<keyword evidence="5 9" id="KW-0472">Membrane</keyword>
<protein>
    <submittedName>
        <fullName evidence="11">Putative cholecystokinin receptor type A-like</fullName>
    </submittedName>
</protein>
<feature type="transmembrane region" description="Helical" evidence="9">
    <location>
        <begin position="73"/>
        <end position="89"/>
    </location>
</feature>
<evidence type="ECO:0000256" key="5">
    <source>
        <dbReference type="ARBA" id="ARBA00023136"/>
    </source>
</evidence>
<keyword evidence="4 8" id="KW-0297">G-protein coupled receptor</keyword>
<dbReference type="CDD" id="cd00637">
    <property type="entry name" value="7tm_classA_rhodopsin-like"/>
    <property type="match status" value="1"/>
</dbReference>
<sequence length="166" mass="18767">MAAVNYNDSDCFVLNVSTYSDSMVSDYFLYKKVEEVIFKIVLPVVIAFGFIGNACFLFVIWRVPRTRTVTNMYLSHLSVADMLFLFFGAGEKVVRVFVSPVVVDRYFFSQFGCIIVIFILNVSSIASLFLVTLVTAERYYAISRPVKHRLMAGKLARLNSLPQLGS</sequence>
<comment type="similarity">
    <text evidence="8">Belongs to the G-protein coupled receptor 1 family.</text>
</comment>
<dbReference type="PRINTS" id="PR00237">
    <property type="entry name" value="GPCRRHODOPSN"/>
</dbReference>
<dbReference type="GO" id="GO:0005886">
    <property type="term" value="C:plasma membrane"/>
    <property type="evidence" value="ECO:0007669"/>
    <property type="project" value="TreeGrafter"/>
</dbReference>
<comment type="caution">
    <text evidence="11">The sequence shown here is derived from an EMBL/GenBank/DDBJ whole genome shotgun (WGS) entry which is preliminary data.</text>
</comment>
<feature type="transmembrane region" description="Helical" evidence="9">
    <location>
        <begin position="36"/>
        <end position="61"/>
    </location>
</feature>
<dbReference type="Proteomes" id="UP000230750">
    <property type="component" value="Unassembled WGS sequence"/>
</dbReference>
<keyword evidence="12" id="KW-1185">Reference proteome</keyword>
<gene>
    <name evidence="11" type="ORF">BSL78_03143</name>
</gene>
<evidence type="ECO:0000256" key="6">
    <source>
        <dbReference type="ARBA" id="ARBA00023170"/>
    </source>
</evidence>
<dbReference type="InterPro" id="IPR017452">
    <property type="entry name" value="GPCR_Rhodpsn_7TM"/>
</dbReference>
<keyword evidence="3 9" id="KW-1133">Transmembrane helix</keyword>
<evidence type="ECO:0000256" key="8">
    <source>
        <dbReference type="RuleBase" id="RU000688"/>
    </source>
</evidence>
<evidence type="ECO:0000256" key="4">
    <source>
        <dbReference type="ARBA" id="ARBA00023040"/>
    </source>
</evidence>
<name>A0A2G8LI43_STIJA</name>
<reference evidence="11 12" key="1">
    <citation type="journal article" date="2017" name="PLoS Biol.">
        <title>The sea cucumber genome provides insights into morphological evolution and visceral regeneration.</title>
        <authorList>
            <person name="Zhang X."/>
            <person name="Sun L."/>
            <person name="Yuan J."/>
            <person name="Sun Y."/>
            <person name="Gao Y."/>
            <person name="Zhang L."/>
            <person name="Li S."/>
            <person name="Dai H."/>
            <person name="Hamel J.F."/>
            <person name="Liu C."/>
            <person name="Yu Y."/>
            <person name="Liu S."/>
            <person name="Lin W."/>
            <person name="Guo K."/>
            <person name="Jin S."/>
            <person name="Xu P."/>
            <person name="Storey K.B."/>
            <person name="Huan P."/>
            <person name="Zhang T."/>
            <person name="Zhou Y."/>
            <person name="Zhang J."/>
            <person name="Lin C."/>
            <person name="Li X."/>
            <person name="Xing L."/>
            <person name="Huo D."/>
            <person name="Sun M."/>
            <person name="Wang L."/>
            <person name="Mercier A."/>
            <person name="Li F."/>
            <person name="Yang H."/>
            <person name="Xiang J."/>
        </authorList>
    </citation>
    <scope>NUCLEOTIDE SEQUENCE [LARGE SCALE GENOMIC DNA]</scope>
    <source>
        <strain evidence="11">Shaxun</strain>
        <tissue evidence="11">Muscle</tissue>
    </source>
</reference>
<evidence type="ECO:0000256" key="7">
    <source>
        <dbReference type="ARBA" id="ARBA00023224"/>
    </source>
</evidence>
<evidence type="ECO:0000256" key="1">
    <source>
        <dbReference type="ARBA" id="ARBA00004141"/>
    </source>
</evidence>
<dbReference type="PANTHER" id="PTHR24243:SF208">
    <property type="entry name" value="PYROKININ-1 RECEPTOR"/>
    <property type="match status" value="1"/>
</dbReference>
<dbReference type="STRING" id="307972.A0A2G8LI43"/>
<dbReference type="Gene3D" id="1.20.1070.10">
    <property type="entry name" value="Rhodopsin 7-helix transmembrane proteins"/>
    <property type="match status" value="1"/>
</dbReference>
<dbReference type="PROSITE" id="PS00237">
    <property type="entry name" value="G_PROTEIN_RECEP_F1_1"/>
    <property type="match status" value="1"/>
</dbReference>
<dbReference type="SUPFAM" id="SSF81321">
    <property type="entry name" value="Family A G protein-coupled receptor-like"/>
    <property type="match status" value="1"/>
</dbReference>
<dbReference type="PANTHER" id="PTHR24243">
    <property type="entry name" value="G-PROTEIN COUPLED RECEPTOR"/>
    <property type="match status" value="1"/>
</dbReference>
<proteinExistence type="inferred from homology"/>
<evidence type="ECO:0000259" key="10">
    <source>
        <dbReference type="PROSITE" id="PS50262"/>
    </source>
</evidence>
<keyword evidence="2 8" id="KW-0812">Transmembrane</keyword>
<evidence type="ECO:0000256" key="3">
    <source>
        <dbReference type="ARBA" id="ARBA00022989"/>
    </source>
</evidence>
<keyword evidence="7 8" id="KW-0807">Transducer</keyword>
<evidence type="ECO:0000256" key="9">
    <source>
        <dbReference type="SAM" id="Phobius"/>
    </source>
</evidence>
<evidence type="ECO:0000256" key="2">
    <source>
        <dbReference type="ARBA" id="ARBA00022692"/>
    </source>
</evidence>
<dbReference type="AlphaFoldDB" id="A0A2G8LI43"/>
<dbReference type="PROSITE" id="PS50262">
    <property type="entry name" value="G_PROTEIN_RECEP_F1_2"/>
    <property type="match status" value="1"/>
</dbReference>
<keyword evidence="6 8" id="KW-0675">Receptor</keyword>
<dbReference type="EMBL" id="MRZV01000070">
    <property type="protein sequence ID" value="PIK59923.1"/>
    <property type="molecule type" value="Genomic_DNA"/>
</dbReference>
<evidence type="ECO:0000313" key="11">
    <source>
        <dbReference type="EMBL" id="PIK59923.1"/>
    </source>
</evidence>
<comment type="subcellular location">
    <subcellularLocation>
        <location evidence="1">Membrane</location>
        <topology evidence="1">Multi-pass membrane protein</topology>
    </subcellularLocation>
</comment>
<dbReference type="OrthoDB" id="5962705at2759"/>